<keyword evidence="4" id="KW-1185">Reference proteome</keyword>
<dbReference type="OrthoDB" id="4519042at2"/>
<organism evidence="3 4">
    <name type="scientific">Actinocrispum wychmicini</name>
    <dbReference type="NCBI Taxonomy" id="1213861"/>
    <lineage>
        <taxon>Bacteria</taxon>
        <taxon>Bacillati</taxon>
        <taxon>Actinomycetota</taxon>
        <taxon>Actinomycetes</taxon>
        <taxon>Pseudonocardiales</taxon>
        <taxon>Pseudonocardiaceae</taxon>
        <taxon>Actinocrispum</taxon>
    </lineage>
</organism>
<sequence>MDALTLAAQMLEDQAHRGDPVENARAFWREHGRPEQHTPSGAWNVWLILAGRGFGKTRTGAEDLADHMTAEPGSRCAIVAPTFADARDTCVEGESGLLAVLERYGLEQDKGLRWNRSEGLLKLDNGSQAKLFSAEKPARLRGPQHHRAWVDELAQVVKDAPDAWDMLLFGLRLGQHPRVVATTTPLPVSVIKELVQRQDRDVVLTRGSTYDNAVNLAGPALEQFRERYEGTRLGRQELYAELLDDVPGALWMRSWLDDHRVQRCPELTRTVVAVDPAVTSGEDADETGIVVAGQGVDGRYYVLADRSVRTTPLDWAGRVVAAFDDFEANEVVIETNQGGDALATLLRQIRPNLPIRQVHAKKGKRVRAEPVSALYEQGKVSHVGSLPQVEDQLCTWVPEQVESPDRMDALVYSLLYLSTGGSAQAFLEALAGRR</sequence>
<keyword evidence="1" id="KW-1188">Viral release from host cell</keyword>
<dbReference type="AlphaFoldDB" id="A0A4R2JDW1"/>
<comment type="caution">
    <text evidence="3">The sequence shown here is derived from an EMBL/GenBank/DDBJ whole genome shotgun (WGS) entry which is preliminary data.</text>
</comment>
<dbReference type="Pfam" id="PF03237">
    <property type="entry name" value="Terminase_6N"/>
    <property type="match status" value="1"/>
</dbReference>
<proteinExistence type="predicted"/>
<gene>
    <name evidence="3" type="ORF">EV192_106611</name>
</gene>
<evidence type="ECO:0000256" key="1">
    <source>
        <dbReference type="ARBA" id="ARBA00022612"/>
    </source>
</evidence>
<evidence type="ECO:0000259" key="2">
    <source>
        <dbReference type="Pfam" id="PF17289"/>
    </source>
</evidence>
<evidence type="ECO:0000313" key="3">
    <source>
        <dbReference type="EMBL" id="TCO57134.1"/>
    </source>
</evidence>
<dbReference type="Pfam" id="PF17289">
    <property type="entry name" value="Terminase_6C"/>
    <property type="match status" value="1"/>
</dbReference>
<dbReference type="Proteomes" id="UP000295680">
    <property type="component" value="Unassembled WGS sequence"/>
</dbReference>
<accession>A0A4R2JDW1</accession>
<dbReference type="Gene3D" id="3.40.50.300">
    <property type="entry name" value="P-loop containing nucleotide triphosphate hydrolases"/>
    <property type="match status" value="1"/>
</dbReference>
<protein>
    <submittedName>
        <fullName evidence="3">Phage terminase large subunit-like protein</fullName>
    </submittedName>
</protein>
<feature type="domain" description="Terminase large subunit gp17-like C-terminal" evidence="2">
    <location>
        <begin position="273"/>
        <end position="416"/>
    </location>
</feature>
<evidence type="ECO:0000313" key="4">
    <source>
        <dbReference type="Proteomes" id="UP000295680"/>
    </source>
</evidence>
<dbReference type="Gene3D" id="3.30.420.240">
    <property type="match status" value="1"/>
</dbReference>
<reference evidence="3 4" key="1">
    <citation type="submission" date="2019-03" db="EMBL/GenBank/DDBJ databases">
        <title>Genomic Encyclopedia of Type Strains, Phase IV (KMG-IV): sequencing the most valuable type-strain genomes for metagenomic binning, comparative biology and taxonomic classification.</title>
        <authorList>
            <person name="Goeker M."/>
        </authorList>
    </citation>
    <scope>NUCLEOTIDE SEQUENCE [LARGE SCALE GENOMIC DNA]</scope>
    <source>
        <strain evidence="3 4">DSM 45934</strain>
    </source>
</reference>
<dbReference type="InterPro" id="IPR027417">
    <property type="entry name" value="P-loop_NTPase"/>
</dbReference>
<name>A0A4R2JDW1_9PSEU</name>
<dbReference type="EMBL" id="SLWS01000006">
    <property type="protein sequence ID" value="TCO57134.1"/>
    <property type="molecule type" value="Genomic_DNA"/>
</dbReference>
<dbReference type="InterPro" id="IPR035421">
    <property type="entry name" value="Terminase_6C"/>
</dbReference>
<dbReference type="RefSeq" id="WP_132120939.1">
    <property type="nucleotide sequence ID" value="NZ_SLWS01000006.1"/>
</dbReference>